<evidence type="ECO:0000256" key="3">
    <source>
        <dbReference type="ARBA" id="ARBA00022448"/>
    </source>
</evidence>
<protein>
    <recommendedName>
        <fullName evidence="10">Sm domain-containing protein</fullName>
    </recommendedName>
</protein>
<feature type="transmembrane region" description="Helical" evidence="9">
    <location>
        <begin position="205"/>
        <end position="225"/>
    </location>
</feature>
<dbReference type="Pfam" id="PF02133">
    <property type="entry name" value="Transp_cyt_pur"/>
    <property type="match status" value="1"/>
</dbReference>
<dbReference type="InterPro" id="IPR001248">
    <property type="entry name" value="Pur-cyt_permease"/>
</dbReference>
<dbReference type="GO" id="GO:0003723">
    <property type="term" value="F:RNA binding"/>
    <property type="evidence" value="ECO:0007669"/>
    <property type="project" value="InterPro"/>
</dbReference>
<evidence type="ECO:0000256" key="4">
    <source>
        <dbReference type="ARBA" id="ARBA00022692"/>
    </source>
</evidence>
<dbReference type="Proteomes" id="UP000191672">
    <property type="component" value="Unassembled WGS sequence"/>
</dbReference>
<evidence type="ECO:0000256" key="1">
    <source>
        <dbReference type="ARBA" id="ARBA00004141"/>
    </source>
</evidence>
<comment type="similarity">
    <text evidence="2">Belongs to the purine-cytosine permease (2.A.39) family.</text>
</comment>
<dbReference type="GO" id="GO:0005886">
    <property type="term" value="C:plasma membrane"/>
    <property type="evidence" value="ECO:0007669"/>
    <property type="project" value="TreeGrafter"/>
</dbReference>
<dbReference type="Pfam" id="PF01423">
    <property type="entry name" value="LSM"/>
    <property type="match status" value="1"/>
</dbReference>
<comment type="subcellular location">
    <subcellularLocation>
        <location evidence="1">Membrane</location>
        <topology evidence="1">Multi-pass membrane protein</topology>
    </subcellularLocation>
</comment>
<feature type="transmembrane region" description="Helical" evidence="9">
    <location>
        <begin position="333"/>
        <end position="354"/>
    </location>
</feature>
<dbReference type="GO" id="GO:0032991">
    <property type="term" value="C:protein-containing complex"/>
    <property type="evidence" value="ECO:0007669"/>
    <property type="project" value="UniProtKB-ARBA"/>
</dbReference>
<evidence type="ECO:0000256" key="7">
    <source>
        <dbReference type="ARBA" id="ARBA00025892"/>
    </source>
</evidence>
<dbReference type="GO" id="GO:0022857">
    <property type="term" value="F:transmembrane transporter activity"/>
    <property type="evidence" value="ECO:0007669"/>
    <property type="project" value="InterPro"/>
</dbReference>
<evidence type="ECO:0000256" key="6">
    <source>
        <dbReference type="ARBA" id="ARBA00023136"/>
    </source>
</evidence>
<dbReference type="InterPro" id="IPR026030">
    <property type="entry name" value="Pur-cyt_permease_Fcy2/21/22"/>
</dbReference>
<evidence type="ECO:0000259" key="10">
    <source>
        <dbReference type="PROSITE" id="PS52002"/>
    </source>
</evidence>
<keyword evidence="4 9" id="KW-0812">Transmembrane</keyword>
<comment type="subunit">
    <text evidence="7">Component of the heptameric LSM1-LSM7 complex, which consists of LSM1, LSM2, LSM3, LSM4, LSM5, LSM6 and LSM7. Component of the heptameric LSM2-LSM8 complex, which consists of LSM2, LSM3, LSM4, LSM5, LSM6, LSM7 and LSM8. The LSm subunits form a seven-membered ring structure with a doughnut shape.</text>
</comment>
<dbReference type="AlphaFoldDB" id="A0A1V6QIH6"/>
<dbReference type="PROSITE" id="PS52002">
    <property type="entry name" value="SM"/>
    <property type="match status" value="1"/>
</dbReference>
<accession>A0A1V6QIH6</accession>
<dbReference type="GO" id="GO:0006397">
    <property type="term" value="P:mRNA processing"/>
    <property type="evidence" value="ECO:0007669"/>
    <property type="project" value="InterPro"/>
</dbReference>
<feature type="transmembrane region" description="Helical" evidence="9">
    <location>
        <begin position="401"/>
        <end position="422"/>
    </location>
</feature>
<gene>
    <name evidence="11" type="ORF">PENANT_c003G02413</name>
</gene>
<reference evidence="12" key="1">
    <citation type="journal article" date="2017" name="Nat. Microbiol.">
        <title>Global analysis of biosynthetic gene clusters reveals vast potential of secondary metabolite production in Penicillium species.</title>
        <authorList>
            <person name="Nielsen J.C."/>
            <person name="Grijseels S."/>
            <person name="Prigent S."/>
            <person name="Ji B."/>
            <person name="Dainat J."/>
            <person name="Nielsen K.F."/>
            <person name="Frisvad J.C."/>
            <person name="Workman M."/>
            <person name="Nielsen J."/>
        </authorList>
    </citation>
    <scope>NUCLEOTIDE SEQUENCE [LARGE SCALE GENOMIC DNA]</scope>
    <source>
        <strain evidence="12">IBT 31811</strain>
    </source>
</reference>
<evidence type="ECO:0000256" key="8">
    <source>
        <dbReference type="SAM" id="MobiDB-lite"/>
    </source>
</evidence>
<evidence type="ECO:0000256" key="5">
    <source>
        <dbReference type="ARBA" id="ARBA00022989"/>
    </source>
</evidence>
<organism evidence="11 12">
    <name type="scientific">Penicillium antarcticum</name>
    <dbReference type="NCBI Taxonomy" id="416450"/>
    <lineage>
        <taxon>Eukaryota</taxon>
        <taxon>Fungi</taxon>
        <taxon>Dikarya</taxon>
        <taxon>Ascomycota</taxon>
        <taxon>Pezizomycotina</taxon>
        <taxon>Eurotiomycetes</taxon>
        <taxon>Eurotiomycetidae</taxon>
        <taxon>Eurotiales</taxon>
        <taxon>Aspergillaceae</taxon>
        <taxon>Penicillium</taxon>
    </lineage>
</organism>
<dbReference type="PANTHER" id="PTHR31806">
    <property type="entry name" value="PURINE-CYTOSINE PERMEASE FCY2-RELATED"/>
    <property type="match status" value="1"/>
</dbReference>
<evidence type="ECO:0000256" key="9">
    <source>
        <dbReference type="SAM" id="Phobius"/>
    </source>
</evidence>
<dbReference type="InterPro" id="IPR001163">
    <property type="entry name" value="Sm_dom_euk/arc"/>
</dbReference>
<dbReference type="PANTHER" id="PTHR31806:SF1">
    <property type="entry name" value="PURINE-CYTOSINE PERMEASE FCY2-RELATED"/>
    <property type="match status" value="1"/>
</dbReference>
<evidence type="ECO:0000313" key="11">
    <source>
        <dbReference type="EMBL" id="OQD89021.1"/>
    </source>
</evidence>
<dbReference type="InterPro" id="IPR047575">
    <property type="entry name" value="Sm"/>
</dbReference>
<feature type="transmembrane region" description="Helical" evidence="9">
    <location>
        <begin position="442"/>
        <end position="459"/>
    </location>
</feature>
<name>A0A1V6QIH6_9EURO</name>
<dbReference type="EMBL" id="MDYN01000003">
    <property type="protein sequence ID" value="OQD89021.1"/>
    <property type="molecule type" value="Genomic_DNA"/>
</dbReference>
<dbReference type="InterPro" id="IPR016654">
    <property type="entry name" value="U6_snRNA_Lsm2"/>
</dbReference>
<feature type="region of interest" description="Disordered" evidence="8">
    <location>
        <begin position="1"/>
        <end position="22"/>
    </location>
</feature>
<dbReference type="Gene3D" id="2.30.30.100">
    <property type="match status" value="1"/>
</dbReference>
<feature type="transmembrane region" description="Helical" evidence="9">
    <location>
        <begin position="142"/>
        <end position="166"/>
    </location>
</feature>
<feature type="transmembrane region" description="Helical" evidence="9">
    <location>
        <begin position="178"/>
        <end position="198"/>
    </location>
</feature>
<keyword evidence="3" id="KW-0813">Transport</keyword>
<comment type="caution">
    <text evidence="11">The sequence shown here is derived from an EMBL/GenBank/DDBJ whole genome shotgun (WGS) entry which is preliminary data.</text>
</comment>
<feature type="transmembrane region" description="Helical" evidence="9">
    <location>
        <begin position="237"/>
        <end position="256"/>
    </location>
</feature>
<dbReference type="Gene3D" id="1.10.4160.10">
    <property type="entry name" value="Hydantoin permease"/>
    <property type="match status" value="1"/>
</dbReference>
<keyword evidence="5 9" id="KW-1133">Transmembrane helix</keyword>
<keyword evidence="12" id="KW-1185">Reference proteome</keyword>
<proteinExistence type="inferred from homology"/>
<dbReference type="SMART" id="SM00651">
    <property type="entry name" value="Sm"/>
    <property type="match status" value="1"/>
</dbReference>
<feature type="transmembrane region" description="Helical" evidence="9">
    <location>
        <begin position="374"/>
        <end position="394"/>
    </location>
</feature>
<dbReference type="InterPro" id="IPR010920">
    <property type="entry name" value="LSM_dom_sf"/>
</dbReference>
<feature type="domain" description="Sm" evidence="10">
    <location>
        <begin position="533"/>
        <end position="607"/>
    </location>
</feature>
<feature type="transmembrane region" description="Helical" evidence="9">
    <location>
        <begin position="99"/>
        <end position="121"/>
    </location>
</feature>
<feature type="transmembrane region" description="Helical" evidence="9">
    <location>
        <begin position="67"/>
        <end position="87"/>
    </location>
</feature>
<keyword evidence="6 9" id="KW-0472">Membrane</keyword>
<dbReference type="STRING" id="416450.A0A1V6QIH6"/>
<dbReference type="FunFam" id="2.30.30.100:FF:000042">
    <property type="entry name" value="U6 snRNA-associated Sm-like protein LSm2"/>
    <property type="match status" value="1"/>
</dbReference>
<dbReference type="SUPFAM" id="SSF50182">
    <property type="entry name" value="Sm-like ribonucleoproteins"/>
    <property type="match status" value="1"/>
</dbReference>
<sequence>MALETEATISSGPTNDLEKVTPPASHIHFPNLLWLRVRNWSRTIGAEEFGVERVPEDMRTSQSPRDLFTMFFAANCNMSTLALGFLGPTTFGLGWWDSFLAIIFFNLIGAAIPALTVRFGPNLGLRTMLVPRYCFGWWPSKILAVFNLIDALGWAAVNTLSGAAVLYDAGNGKLPMTVSILIIGLIAIILGFFGYRVLHIYSRYCWIVTIICLIITAGFGARHFINVPMGHGSTESSNILSFSTAIIGFEVAWATISADYSVYMRETVSDNVTFSWTYAGLLTSQVSIELLGAAIGSLCVNPNPRFKSSYDTRGIGGLVGSVFEDIHPGVRGLGYLIEVLLGLSAAAVTTANVYSLGLAGQMVSKRLLVVPRLVWSLIGSISYLAIAIAARNYLEDVLKNFLLICAYWTVPFCAILLAEHYVWRSGYQYDLAVWNDKKMLPYGIAASVTWVASTVLAVVSMSQQWWVGPIAAAIGGSANGTDISWILAAVMSVLEDTKLSPQTTLTARPNNHSTQSHVSVAPLQAFKATATMLFFSFFKTLTNQTVTIELKNDIRIRGILKSVDQYLNIKLDDVEVLDLVKYPHLSSVKNMFIRGSVVRYVMLPRSEVDVGLLEDATRREASNQAGKAR</sequence>
<dbReference type="CDD" id="cd01725">
    <property type="entry name" value="LSm2"/>
    <property type="match status" value="1"/>
</dbReference>
<evidence type="ECO:0000313" key="12">
    <source>
        <dbReference type="Proteomes" id="UP000191672"/>
    </source>
</evidence>
<evidence type="ECO:0000256" key="2">
    <source>
        <dbReference type="ARBA" id="ARBA00008974"/>
    </source>
</evidence>